<name>A0A5B7FM14_PORTR</name>
<accession>A0A5B7FM14</accession>
<dbReference type="EMBL" id="VSRR010007001">
    <property type="protein sequence ID" value="MPC46018.1"/>
    <property type="molecule type" value="Genomic_DNA"/>
</dbReference>
<evidence type="ECO:0000256" key="1">
    <source>
        <dbReference type="SAM" id="MobiDB-lite"/>
    </source>
</evidence>
<protein>
    <submittedName>
        <fullName evidence="2">Uncharacterized protein</fullName>
    </submittedName>
</protein>
<proteinExistence type="predicted"/>
<feature type="region of interest" description="Disordered" evidence="1">
    <location>
        <begin position="1"/>
        <end position="24"/>
    </location>
</feature>
<reference evidence="2 3" key="1">
    <citation type="submission" date="2019-05" db="EMBL/GenBank/DDBJ databases">
        <title>Another draft genome of Portunus trituberculatus and its Hox gene families provides insights of decapod evolution.</title>
        <authorList>
            <person name="Jeong J.-H."/>
            <person name="Song I."/>
            <person name="Kim S."/>
            <person name="Choi T."/>
            <person name="Kim D."/>
            <person name="Ryu S."/>
            <person name="Kim W."/>
        </authorList>
    </citation>
    <scope>NUCLEOTIDE SEQUENCE [LARGE SCALE GENOMIC DNA]</scope>
    <source>
        <tissue evidence="2">Muscle</tissue>
    </source>
</reference>
<comment type="caution">
    <text evidence="2">The sequence shown here is derived from an EMBL/GenBank/DDBJ whole genome shotgun (WGS) entry which is preliminary data.</text>
</comment>
<dbReference type="Proteomes" id="UP000324222">
    <property type="component" value="Unassembled WGS sequence"/>
</dbReference>
<gene>
    <name evidence="2" type="ORF">E2C01_039726</name>
</gene>
<organism evidence="2 3">
    <name type="scientific">Portunus trituberculatus</name>
    <name type="common">Swimming crab</name>
    <name type="synonym">Neptunus trituberculatus</name>
    <dbReference type="NCBI Taxonomy" id="210409"/>
    <lineage>
        <taxon>Eukaryota</taxon>
        <taxon>Metazoa</taxon>
        <taxon>Ecdysozoa</taxon>
        <taxon>Arthropoda</taxon>
        <taxon>Crustacea</taxon>
        <taxon>Multicrustacea</taxon>
        <taxon>Malacostraca</taxon>
        <taxon>Eumalacostraca</taxon>
        <taxon>Eucarida</taxon>
        <taxon>Decapoda</taxon>
        <taxon>Pleocyemata</taxon>
        <taxon>Brachyura</taxon>
        <taxon>Eubrachyura</taxon>
        <taxon>Portunoidea</taxon>
        <taxon>Portunidae</taxon>
        <taxon>Portuninae</taxon>
        <taxon>Portunus</taxon>
    </lineage>
</organism>
<dbReference type="AlphaFoldDB" id="A0A5B7FM14"/>
<sequence>MAATGRSECGEWKGVGRAGVGSSSAELRVWRGSSDISPSSVPRLCEFSACLKSRRPLFHTFTAATSLLQPCSASTGLLPPRHSCAGIMRCDYVLITH</sequence>
<evidence type="ECO:0000313" key="3">
    <source>
        <dbReference type="Proteomes" id="UP000324222"/>
    </source>
</evidence>
<evidence type="ECO:0000313" key="2">
    <source>
        <dbReference type="EMBL" id="MPC46018.1"/>
    </source>
</evidence>
<keyword evidence="3" id="KW-1185">Reference proteome</keyword>